<protein>
    <submittedName>
        <fullName evidence="1">Uncharacterized protein</fullName>
    </submittedName>
</protein>
<dbReference type="Proteomes" id="UP000292424">
    <property type="component" value="Chromosome"/>
</dbReference>
<accession>A0A5P2GAX1</accession>
<proteinExistence type="predicted"/>
<evidence type="ECO:0000313" key="1">
    <source>
        <dbReference type="EMBL" id="QES90343.1"/>
    </source>
</evidence>
<dbReference type="AlphaFoldDB" id="A0A5P2GAX1"/>
<dbReference type="OrthoDB" id="1365452at2"/>
<name>A0A5P2GAX1_9BACT</name>
<keyword evidence="2" id="KW-1185">Reference proteome</keyword>
<dbReference type="RefSeq" id="WP_131331325.1">
    <property type="nucleotide sequence ID" value="NZ_CP044016.1"/>
</dbReference>
<dbReference type="EMBL" id="CP044016">
    <property type="protein sequence ID" value="QES90343.1"/>
    <property type="molecule type" value="Genomic_DNA"/>
</dbReference>
<gene>
    <name evidence="1" type="ORF">E0W69_017350</name>
</gene>
<evidence type="ECO:0000313" key="2">
    <source>
        <dbReference type="Proteomes" id="UP000292424"/>
    </source>
</evidence>
<dbReference type="KEGG" id="arac:E0W69_017350"/>
<reference evidence="1 2" key="1">
    <citation type="submission" date="2019-09" db="EMBL/GenBank/DDBJ databases">
        <title>Complete genome sequence of Arachidicoccus sp. B3-10 isolated from apple orchard soil.</title>
        <authorList>
            <person name="Kim H.S."/>
            <person name="Han K.-I."/>
            <person name="Suh M.K."/>
            <person name="Lee K.C."/>
            <person name="Eom M.K."/>
            <person name="Kim J.-S."/>
            <person name="Kang S.W."/>
            <person name="Sin Y."/>
            <person name="Lee J.-S."/>
        </authorList>
    </citation>
    <scope>NUCLEOTIDE SEQUENCE [LARGE SCALE GENOMIC DNA]</scope>
    <source>
        <strain evidence="1 2">B3-10</strain>
    </source>
</reference>
<organism evidence="1 2">
    <name type="scientific">Rhizosphaericola mali</name>
    <dbReference type="NCBI Taxonomy" id="2545455"/>
    <lineage>
        <taxon>Bacteria</taxon>
        <taxon>Pseudomonadati</taxon>
        <taxon>Bacteroidota</taxon>
        <taxon>Chitinophagia</taxon>
        <taxon>Chitinophagales</taxon>
        <taxon>Chitinophagaceae</taxon>
        <taxon>Rhizosphaericola</taxon>
    </lineage>
</organism>
<sequence length="107" mass="12986">MILTFSFRNWAYNNLHSFFEMDFIERHIIQRGIENLFPESTINRAVEFKKEFVDFKTIKGTERGIPYEKTESIINKHEKRNFCNWLLENGTTEDFEHFQIIFDIIES</sequence>